<accession>A0A1B6C3Z0</accession>
<protein>
    <submittedName>
        <fullName evidence="2">Uncharacterized protein</fullName>
    </submittedName>
</protein>
<evidence type="ECO:0000256" key="1">
    <source>
        <dbReference type="SAM" id="Phobius"/>
    </source>
</evidence>
<gene>
    <name evidence="2" type="ORF">g.3368</name>
</gene>
<keyword evidence="1" id="KW-0812">Transmembrane</keyword>
<dbReference type="EMBL" id="GEDC01029279">
    <property type="protein sequence ID" value="JAS08019.1"/>
    <property type="molecule type" value="Transcribed_RNA"/>
</dbReference>
<feature type="non-terminal residue" evidence="2">
    <location>
        <position position="1"/>
    </location>
</feature>
<reference evidence="2" key="1">
    <citation type="submission" date="2015-12" db="EMBL/GenBank/DDBJ databases">
        <title>De novo transcriptome assembly of four potential Pierce s Disease insect vectors from Arizona vineyards.</title>
        <authorList>
            <person name="Tassone E.E."/>
        </authorList>
    </citation>
    <scope>NUCLEOTIDE SEQUENCE</scope>
</reference>
<organism evidence="2">
    <name type="scientific">Clastoptera arizonana</name>
    <name type="common">Arizona spittle bug</name>
    <dbReference type="NCBI Taxonomy" id="38151"/>
    <lineage>
        <taxon>Eukaryota</taxon>
        <taxon>Metazoa</taxon>
        <taxon>Ecdysozoa</taxon>
        <taxon>Arthropoda</taxon>
        <taxon>Hexapoda</taxon>
        <taxon>Insecta</taxon>
        <taxon>Pterygota</taxon>
        <taxon>Neoptera</taxon>
        <taxon>Paraneoptera</taxon>
        <taxon>Hemiptera</taxon>
        <taxon>Auchenorrhyncha</taxon>
        <taxon>Cercopoidea</taxon>
        <taxon>Clastopteridae</taxon>
        <taxon>Clastoptera</taxon>
    </lineage>
</organism>
<name>A0A1B6C3Z0_9HEMI</name>
<proteinExistence type="predicted"/>
<keyword evidence="1" id="KW-1133">Transmembrane helix</keyword>
<feature type="transmembrane region" description="Helical" evidence="1">
    <location>
        <begin position="13"/>
        <end position="33"/>
    </location>
</feature>
<dbReference type="AlphaFoldDB" id="A0A1B6C3Z0"/>
<sequence length="200" mass="22024">KCLVFGYLQRTRMLLKSILLLCLGLYFVIGFNYQSVSQCPEITGDSDVTAKTEGEQRGIVATTDAAEAANDRCAILKNGSVYITESDYSFTVVTFKENNDLSEGSFTQVGPDGNTYRVVILKAYGSECGDMYLLLRCSDTVGEPGIAPRLKIHGNLEDNISDGCISDAADYASQVLQQDIIFYRIKNEDCLDISQYCPTQ</sequence>
<evidence type="ECO:0000313" key="2">
    <source>
        <dbReference type="EMBL" id="JAS08019.1"/>
    </source>
</evidence>
<keyword evidence="1" id="KW-0472">Membrane</keyword>